<dbReference type="InterPro" id="IPR011495">
    <property type="entry name" value="Sig_transdc_His_kin_sub2_dim/P"/>
</dbReference>
<evidence type="ECO:0000256" key="9">
    <source>
        <dbReference type="SAM" id="Phobius"/>
    </source>
</evidence>
<dbReference type="Pfam" id="PF07568">
    <property type="entry name" value="HisKA_2"/>
    <property type="match status" value="1"/>
</dbReference>
<dbReference type="PROSITE" id="PS50109">
    <property type="entry name" value="HIS_KIN"/>
    <property type="match status" value="1"/>
</dbReference>
<keyword evidence="3" id="KW-0597">Phosphoprotein</keyword>
<dbReference type="NCBIfam" id="TIGR00229">
    <property type="entry name" value="sensory_box"/>
    <property type="match status" value="1"/>
</dbReference>
<feature type="transmembrane region" description="Helical" evidence="9">
    <location>
        <begin position="165"/>
        <end position="189"/>
    </location>
</feature>
<dbReference type="InterPro" id="IPR005467">
    <property type="entry name" value="His_kinase_dom"/>
</dbReference>
<evidence type="ECO:0000256" key="6">
    <source>
        <dbReference type="ARBA" id="ARBA00022777"/>
    </source>
</evidence>
<dbReference type="EMBL" id="MTSD02000002">
    <property type="protein sequence ID" value="OOV87473.1"/>
    <property type="molecule type" value="Genomic_DNA"/>
</dbReference>
<evidence type="ECO:0000256" key="3">
    <source>
        <dbReference type="ARBA" id="ARBA00022553"/>
    </source>
</evidence>
<dbReference type="InterPro" id="IPR003594">
    <property type="entry name" value="HATPase_dom"/>
</dbReference>
<dbReference type="STRING" id="966.BTA35_0205365"/>
<evidence type="ECO:0000256" key="4">
    <source>
        <dbReference type="ARBA" id="ARBA00022679"/>
    </source>
</evidence>
<evidence type="ECO:0000256" key="5">
    <source>
        <dbReference type="ARBA" id="ARBA00022741"/>
    </source>
</evidence>
<evidence type="ECO:0000256" key="7">
    <source>
        <dbReference type="ARBA" id="ARBA00022840"/>
    </source>
</evidence>
<dbReference type="InterPro" id="IPR036890">
    <property type="entry name" value="HATPase_C_sf"/>
</dbReference>
<keyword evidence="9" id="KW-1133">Transmembrane helix</keyword>
<evidence type="ECO:0000313" key="13">
    <source>
        <dbReference type="Proteomes" id="UP000190064"/>
    </source>
</evidence>
<organism evidence="12 13">
    <name type="scientific">Oceanospirillum linum</name>
    <dbReference type="NCBI Taxonomy" id="966"/>
    <lineage>
        <taxon>Bacteria</taxon>
        <taxon>Pseudomonadati</taxon>
        <taxon>Pseudomonadota</taxon>
        <taxon>Gammaproteobacteria</taxon>
        <taxon>Oceanospirillales</taxon>
        <taxon>Oceanospirillaceae</taxon>
        <taxon>Oceanospirillum</taxon>
    </lineage>
</organism>
<dbReference type="SUPFAM" id="SSF55874">
    <property type="entry name" value="ATPase domain of HSP90 chaperone/DNA topoisomerase II/histidine kinase"/>
    <property type="match status" value="1"/>
</dbReference>
<dbReference type="AlphaFoldDB" id="A0A1T1HCE4"/>
<feature type="transmembrane region" description="Helical" evidence="9">
    <location>
        <begin position="12"/>
        <end position="35"/>
    </location>
</feature>
<name>A0A1T1HCE4_OCELI</name>
<comment type="caution">
    <text evidence="12">The sequence shown here is derived from an EMBL/GenBank/DDBJ whole genome shotgun (WGS) entry which is preliminary data.</text>
</comment>
<dbReference type="InterPro" id="IPR000014">
    <property type="entry name" value="PAS"/>
</dbReference>
<feature type="domain" description="Histidine kinase" evidence="10">
    <location>
        <begin position="621"/>
        <end position="819"/>
    </location>
</feature>
<accession>A0A1T1HCE4</accession>
<keyword evidence="6" id="KW-0418">Kinase</keyword>
<proteinExistence type="predicted"/>
<evidence type="ECO:0000313" key="12">
    <source>
        <dbReference type="EMBL" id="OOV87473.1"/>
    </source>
</evidence>
<feature type="transmembrane region" description="Helical" evidence="9">
    <location>
        <begin position="47"/>
        <end position="70"/>
    </location>
</feature>
<dbReference type="SMART" id="SM00086">
    <property type="entry name" value="PAC"/>
    <property type="match status" value="1"/>
</dbReference>
<feature type="domain" description="PAS" evidence="11">
    <location>
        <begin position="483"/>
        <end position="557"/>
    </location>
</feature>
<sequence>MLSNIREINQSKWTLVAGGGITLLLSLMILIGWYFELYFLVSPFESGVSRFNTGLMFILLALSLISFPAITPWQKGLIWLAPLMLLIFSGVTFYQYISGHSFGIDEYFMMDRMPAEQGRYPGRPSPATLLCFIALATSLMIRNIIRYSHVTLSDQALFNRRHLQIALAAYSSLIMATASTVSIAAIVWITGSQGTIFGRLSSGQSLLTSIIFLIVCLSLILHLVLYKPFEIRIYWLPHSVFIAFLAIGLVIANNTHDNKKHYFEMEKASHLALVRQMVFSSLDDAVIDLTELSWYKGDPLIQPGALEKEHKPSLIGLVFEKQGKQFEQYGTPIQVPLPDCATHPYKLRWIDKHLLITVKAAISNPGKDLCIHGLFNEDYFLKVLRITPSLKFHTRFTPASDTLPTIAEGNIDNGSVTIGGRQFVIHLRPTQSTLTMFGQDSRAFIIILSVIFGLIAAMAIRMLLKSRKHYLQIAEANEQLAKLEERNSKVLEMAPEAVILVNEAGSIIYSNYRSFEIFGFKPQQLEGEPLETLLPEALREAHKGHRTRYIKKPVKREMGQNLSLKALHANGHTFPVDIVLSPIEYGEQTVIMAIIRDISDKIAERKRIQRDLEEKVVLLKEVYHRVKNNMQVIASLLKMQSRVAEHQQTKNSLNEASLRISALALVHEKLYQSDNLSQASIRSYIDSLTDTLRQSYLGTMPLKIDIEACDGEFEPEVIVPIGLILNELISNAMKHAFKNQNEKSSSAITISFLPDDTAGQYILRVADNGSGIKDIPALNQSKSLGLKLIKNLTAQLKAKLEIDSDDTGTIFSIRIPSKSLKPSASPLVASGIATKYQRKKRADGSRF</sequence>
<dbReference type="Gene3D" id="3.30.565.10">
    <property type="entry name" value="Histidine kinase-like ATPase, C-terminal domain"/>
    <property type="match status" value="1"/>
</dbReference>
<dbReference type="EC" id="2.7.13.3" evidence="2"/>
<gene>
    <name evidence="12" type="ORF">BTA35_0205365</name>
</gene>
<keyword evidence="9" id="KW-0472">Membrane</keyword>
<reference evidence="12" key="1">
    <citation type="submission" date="2017-02" db="EMBL/GenBank/DDBJ databases">
        <title>Draft Genome Sequence of the Salt Water Bacterium Oceanospirillum linum ATCC 11336.</title>
        <authorList>
            <person name="Trachtenberg A.M."/>
            <person name="Carney J.G."/>
            <person name="Linnane J.D."/>
            <person name="Rheaume B.A."/>
            <person name="Pitts N.L."/>
            <person name="Mykles D.L."/>
            <person name="Maclea K.S."/>
        </authorList>
    </citation>
    <scope>NUCLEOTIDE SEQUENCE [LARGE SCALE GENOMIC DNA]</scope>
    <source>
        <strain evidence="12">ATCC 11336</strain>
    </source>
</reference>
<dbReference type="PANTHER" id="PTHR41523">
    <property type="entry name" value="TWO-COMPONENT SYSTEM SENSOR PROTEIN"/>
    <property type="match status" value="1"/>
</dbReference>
<dbReference type="SMART" id="SM00387">
    <property type="entry name" value="HATPase_c"/>
    <property type="match status" value="1"/>
</dbReference>
<keyword evidence="4" id="KW-0808">Transferase</keyword>
<dbReference type="Pfam" id="PF02518">
    <property type="entry name" value="HATPase_c"/>
    <property type="match status" value="1"/>
</dbReference>
<evidence type="ECO:0000259" key="11">
    <source>
        <dbReference type="PROSITE" id="PS50112"/>
    </source>
</evidence>
<dbReference type="RefSeq" id="WP_078318802.1">
    <property type="nucleotide sequence ID" value="NZ_FXTS01000002.1"/>
</dbReference>
<feature type="transmembrane region" description="Helical" evidence="9">
    <location>
        <begin position="77"/>
        <end position="97"/>
    </location>
</feature>
<evidence type="ECO:0000256" key="1">
    <source>
        <dbReference type="ARBA" id="ARBA00000085"/>
    </source>
</evidence>
<feature type="transmembrane region" description="Helical" evidence="9">
    <location>
        <begin position="127"/>
        <end position="145"/>
    </location>
</feature>
<dbReference type="Gene3D" id="3.30.450.20">
    <property type="entry name" value="PAS domain"/>
    <property type="match status" value="1"/>
</dbReference>
<feature type="coiled-coil region" evidence="8">
    <location>
        <begin position="466"/>
        <end position="493"/>
    </location>
</feature>
<dbReference type="SUPFAM" id="SSF55785">
    <property type="entry name" value="PYP-like sensor domain (PAS domain)"/>
    <property type="match status" value="1"/>
</dbReference>
<protein>
    <recommendedName>
        <fullName evidence="2">histidine kinase</fullName>
        <ecNumber evidence="2">2.7.13.3</ecNumber>
    </recommendedName>
</protein>
<dbReference type="InterPro" id="IPR035965">
    <property type="entry name" value="PAS-like_dom_sf"/>
</dbReference>
<dbReference type="GO" id="GO:0004673">
    <property type="term" value="F:protein histidine kinase activity"/>
    <property type="evidence" value="ECO:0007669"/>
    <property type="project" value="UniProtKB-EC"/>
</dbReference>
<keyword evidence="9" id="KW-0812">Transmembrane</keyword>
<evidence type="ECO:0000256" key="2">
    <source>
        <dbReference type="ARBA" id="ARBA00012438"/>
    </source>
</evidence>
<comment type="catalytic activity">
    <reaction evidence="1">
        <text>ATP + protein L-histidine = ADP + protein N-phospho-L-histidine.</text>
        <dbReference type="EC" id="2.7.13.3"/>
    </reaction>
</comment>
<keyword evidence="13" id="KW-1185">Reference proteome</keyword>
<dbReference type="CDD" id="cd00130">
    <property type="entry name" value="PAS"/>
    <property type="match status" value="1"/>
</dbReference>
<dbReference type="Proteomes" id="UP000190064">
    <property type="component" value="Unassembled WGS sequence"/>
</dbReference>
<keyword evidence="8" id="KW-0175">Coiled coil</keyword>
<dbReference type="PROSITE" id="PS50112">
    <property type="entry name" value="PAS"/>
    <property type="match status" value="1"/>
</dbReference>
<dbReference type="GO" id="GO:0005524">
    <property type="term" value="F:ATP binding"/>
    <property type="evidence" value="ECO:0007669"/>
    <property type="project" value="UniProtKB-KW"/>
</dbReference>
<evidence type="ECO:0000259" key="10">
    <source>
        <dbReference type="PROSITE" id="PS50109"/>
    </source>
</evidence>
<feature type="transmembrane region" description="Helical" evidence="9">
    <location>
        <begin position="209"/>
        <end position="226"/>
    </location>
</feature>
<feature type="transmembrane region" description="Helical" evidence="9">
    <location>
        <begin position="233"/>
        <end position="252"/>
    </location>
</feature>
<keyword evidence="7" id="KW-0067">ATP-binding</keyword>
<evidence type="ECO:0000256" key="8">
    <source>
        <dbReference type="SAM" id="Coils"/>
    </source>
</evidence>
<dbReference type="Pfam" id="PF13426">
    <property type="entry name" value="PAS_9"/>
    <property type="match status" value="1"/>
</dbReference>
<dbReference type="SMART" id="SM00091">
    <property type="entry name" value="PAS"/>
    <property type="match status" value="1"/>
</dbReference>
<dbReference type="PANTHER" id="PTHR41523:SF8">
    <property type="entry name" value="ETHYLENE RESPONSE SENSOR PROTEIN"/>
    <property type="match status" value="1"/>
</dbReference>
<feature type="transmembrane region" description="Helical" evidence="9">
    <location>
        <begin position="443"/>
        <end position="464"/>
    </location>
</feature>
<dbReference type="InterPro" id="IPR001610">
    <property type="entry name" value="PAC"/>
</dbReference>
<keyword evidence="5" id="KW-0547">Nucleotide-binding</keyword>